<dbReference type="NCBIfam" id="TIGR00357">
    <property type="entry name" value="peptide-methionine (R)-S-oxide reductase MsrB"/>
    <property type="match status" value="1"/>
</dbReference>
<evidence type="ECO:0000256" key="5">
    <source>
        <dbReference type="ARBA" id="ARBA00048488"/>
    </source>
</evidence>
<keyword evidence="11" id="KW-1185">Reference proteome</keyword>
<comment type="similarity">
    <text evidence="1 7">Belongs to the MsrB Met sulfoxide reductase family.</text>
</comment>
<evidence type="ECO:0000256" key="4">
    <source>
        <dbReference type="ARBA" id="ARBA00023002"/>
    </source>
</evidence>
<dbReference type="OrthoDB" id="44061at2759"/>
<evidence type="ECO:0000256" key="2">
    <source>
        <dbReference type="ARBA" id="ARBA00022723"/>
    </source>
</evidence>
<name>A0A3B4ZYZ3_9TELE</name>
<dbReference type="GO" id="GO:0005737">
    <property type="term" value="C:cytoplasm"/>
    <property type="evidence" value="ECO:0007669"/>
    <property type="project" value="TreeGrafter"/>
</dbReference>
<dbReference type="GeneTree" id="ENSGT00940000155240"/>
<evidence type="ECO:0000256" key="7">
    <source>
        <dbReference type="RuleBase" id="RU365044"/>
    </source>
</evidence>
<feature type="domain" description="MsrB" evidence="9">
    <location>
        <begin position="49"/>
        <end position="171"/>
    </location>
</feature>
<dbReference type="CTD" id="253827"/>
<feature type="region of interest" description="Disordered" evidence="8">
    <location>
        <begin position="167"/>
        <end position="198"/>
    </location>
</feature>
<keyword evidence="4 7" id="KW-0560">Oxidoreductase</keyword>
<dbReference type="GO" id="GO:0048839">
    <property type="term" value="P:inner ear development"/>
    <property type="evidence" value="ECO:0007669"/>
    <property type="project" value="Ensembl"/>
</dbReference>
<evidence type="ECO:0000256" key="3">
    <source>
        <dbReference type="ARBA" id="ARBA00022833"/>
    </source>
</evidence>
<accession>A0A3B4ZYZ3</accession>
<dbReference type="Pfam" id="PF01641">
    <property type="entry name" value="SelR"/>
    <property type="match status" value="1"/>
</dbReference>
<comment type="function">
    <text evidence="7">Methionine-sulfoxide reductase that specifically reduces methionine (R)-sulfoxide back to methionine. While in many cases methionine oxidation is the result of random oxidation following oxidative stress, methionine oxidation is also a post-translational modification that takes place on specific residues.</text>
</comment>
<reference evidence="10" key="1">
    <citation type="submission" date="2023-09" db="UniProtKB">
        <authorList>
            <consortium name="Ensembl"/>
        </authorList>
    </citation>
    <scope>IDENTIFICATION</scope>
</reference>
<dbReference type="InterPro" id="IPR011057">
    <property type="entry name" value="Mss4-like_sf"/>
</dbReference>
<gene>
    <name evidence="12" type="primary">msrb3</name>
</gene>
<comment type="cofactor">
    <cofactor evidence="7">
        <name>Zn(2+)</name>
        <dbReference type="ChEBI" id="CHEBI:29105"/>
    </cofactor>
    <text evidence="7">Binds 1 zinc ion per subunit.</text>
</comment>
<dbReference type="HAMAP" id="MF_01400">
    <property type="entry name" value="MsrB"/>
    <property type="match status" value="1"/>
</dbReference>
<keyword evidence="3 7" id="KW-0862">Zinc</keyword>
<dbReference type="InterPro" id="IPR028427">
    <property type="entry name" value="Met_Sox_Rdtase_MsrB"/>
</dbReference>
<keyword evidence="2 7" id="KW-0479">Metal-binding</keyword>
<protein>
    <recommendedName>
        <fullName evidence="7">Peptide-methionine (R)-S-oxide reductase</fullName>
        <ecNumber evidence="7">1.8.4.12</ecNumber>
    </recommendedName>
</protein>
<sequence length="198" mass="21601">MAVLLRRGFFIARHHALRQGSSSVYRLALPAVLLGARRTKKTWPVSFPQEELRKRLTPMQYHITQERGTESAFTGEFAHHKDEGTYTCVVCGAVLFSSNSKFDSGSGWPSFFDIVKEESVTLSDDFSYGMHRVETTCSQCGAHLGHLFDDGPRPTGKRYCINSGSLAFQPNDPASSASKSTAEGGAASSSVSDGKTEL</sequence>
<dbReference type="GO" id="GO:0006979">
    <property type="term" value="P:response to oxidative stress"/>
    <property type="evidence" value="ECO:0007669"/>
    <property type="project" value="InterPro"/>
</dbReference>
<dbReference type="PANTHER" id="PTHR10173">
    <property type="entry name" value="METHIONINE SULFOXIDE REDUCTASE"/>
    <property type="match status" value="1"/>
</dbReference>
<dbReference type="AlphaFoldDB" id="A0A3B4ZYZ3"/>
<dbReference type="Proteomes" id="UP000694891">
    <property type="component" value="Unplaced"/>
</dbReference>
<evidence type="ECO:0000313" key="10">
    <source>
        <dbReference type="Ensembl" id="ENSSPAP00000011249.1"/>
    </source>
</evidence>
<dbReference type="GO" id="GO:0033745">
    <property type="term" value="F:L-methionine-(R)-S-oxide reductase activity"/>
    <property type="evidence" value="ECO:0007669"/>
    <property type="project" value="UniProtKB-EC"/>
</dbReference>
<evidence type="ECO:0000256" key="1">
    <source>
        <dbReference type="ARBA" id="ARBA00007174"/>
    </source>
</evidence>
<evidence type="ECO:0000313" key="12">
    <source>
        <dbReference type="RefSeq" id="XP_008277001.1"/>
    </source>
</evidence>
<dbReference type="GO" id="GO:0033743">
    <property type="term" value="F:peptide-methionine (R)-S-oxide reductase activity"/>
    <property type="evidence" value="ECO:0007669"/>
    <property type="project" value="UniProtKB-EC"/>
</dbReference>
<dbReference type="STRING" id="144197.ENSSPAP00000011249"/>
<dbReference type="RefSeq" id="XP_008277001.1">
    <property type="nucleotide sequence ID" value="XM_008278779.1"/>
</dbReference>
<dbReference type="Ensembl" id="ENSSPAT00000011447.1">
    <property type="protein sequence ID" value="ENSSPAP00000011249.1"/>
    <property type="gene ID" value="ENSSPAG00000008531.1"/>
</dbReference>
<dbReference type="PROSITE" id="PS51790">
    <property type="entry name" value="MSRB"/>
    <property type="match status" value="1"/>
</dbReference>
<dbReference type="GO" id="GO:0030091">
    <property type="term" value="P:protein repair"/>
    <property type="evidence" value="ECO:0007669"/>
    <property type="project" value="InterPro"/>
</dbReference>
<evidence type="ECO:0000259" key="9">
    <source>
        <dbReference type="PROSITE" id="PS51790"/>
    </source>
</evidence>
<evidence type="ECO:0000313" key="11">
    <source>
        <dbReference type="Proteomes" id="UP000694891"/>
    </source>
</evidence>
<organism evidence="10">
    <name type="scientific">Stegastes partitus</name>
    <name type="common">bicolor damselfish</name>
    <dbReference type="NCBI Taxonomy" id="144197"/>
    <lineage>
        <taxon>Eukaryota</taxon>
        <taxon>Metazoa</taxon>
        <taxon>Chordata</taxon>
        <taxon>Craniata</taxon>
        <taxon>Vertebrata</taxon>
        <taxon>Euteleostomi</taxon>
        <taxon>Actinopterygii</taxon>
        <taxon>Neopterygii</taxon>
        <taxon>Teleostei</taxon>
        <taxon>Neoteleostei</taxon>
        <taxon>Acanthomorphata</taxon>
        <taxon>Ovalentaria</taxon>
        <taxon>Pomacentridae</taxon>
        <taxon>Stegastes</taxon>
    </lineage>
</organism>
<dbReference type="GeneID" id="103355114"/>
<dbReference type="Gene3D" id="2.170.150.20">
    <property type="entry name" value="Peptide methionine sulfoxide reductase"/>
    <property type="match status" value="1"/>
</dbReference>
<dbReference type="FunFam" id="2.170.150.20:FF:000004">
    <property type="entry name" value="Peptide-methionine (R)-S-oxide reductase"/>
    <property type="match status" value="1"/>
</dbReference>
<dbReference type="EC" id="1.8.4.12" evidence="7"/>
<dbReference type="InterPro" id="IPR002579">
    <property type="entry name" value="Met_Sox_Rdtase_MsrB_dom"/>
</dbReference>
<dbReference type="PANTHER" id="PTHR10173:SF56">
    <property type="entry name" value="METHIONINE-R-SULFOXIDE REDUCTASE B3"/>
    <property type="match status" value="1"/>
</dbReference>
<comment type="catalytic activity">
    <reaction evidence="6">
        <text>[thioredoxin]-disulfide + L-methionine + H2O = L-methionine (R)-S-oxide + [thioredoxin]-dithiol</text>
        <dbReference type="Rhea" id="RHEA:21260"/>
        <dbReference type="Rhea" id="RHEA-COMP:10698"/>
        <dbReference type="Rhea" id="RHEA-COMP:10700"/>
        <dbReference type="ChEBI" id="CHEBI:15377"/>
        <dbReference type="ChEBI" id="CHEBI:29950"/>
        <dbReference type="ChEBI" id="CHEBI:50058"/>
        <dbReference type="ChEBI" id="CHEBI:57844"/>
        <dbReference type="ChEBI" id="CHEBI:58773"/>
        <dbReference type="EC" id="1.8.4.14"/>
    </reaction>
</comment>
<evidence type="ECO:0000256" key="8">
    <source>
        <dbReference type="SAM" id="MobiDB-lite"/>
    </source>
</evidence>
<dbReference type="GO" id="GO:0008270">
    <property type="term" value="F:zinc ion binding"/>
    <property type="evidence" value="ECO:0007669"/>
    <property type="project" value="UniProtKB-ARBA"/>
</dbReference>
<proteinExistence type="inferred from homology"/>
<comment type="catalytic activity">
    <reaction evidence="5 7">
        <text>L-methionyl-[protein] + [thioredoxin]-disulfide + H2O = L-methionyl-(R)-S-oxide-[protein] + [thioredoxin]-dithiol</text>
        <dbReference type="Rhea" id="RHEA:24164"/>
        <dbReference type="Rhea" id="RHEA-COMP:10698"/>
        <dbReference type="Rhea" id="RHEA-COMP:10700"/>
        <dbReference type="Rhea" id="RHEA-COMP:12313"/>
        <dbReference type="Rhea" id="RHEA-COMP:12314"/>
        <dbReference type="ChEBI" id="CHEBI:15377"/>
        <dbReference type="ChEBI" id="CHEBI:16044"/>
        <dbReference type="ChEBI" id="CHEBI:29950"/>
        <dbReference type="ChEBI" id="CHEBI:45764"/>
        <dbReference type="ChEBI" id="CHEBI:50058"/>
        <dbReference type="EC" id="1.8.4.12"/>
    </reaction>
</comment>
<reference evidence="12" key="2">
    <citation type="submission" date="2025-04" db="UniProtKB">
        <authorList>
            <consortium name="RefSeq"/>
        </authorList>
    </citation>
    <scope>IDENTIFICATION</scope>
</reference>
<dbReference type="SUPFAM" id="SSF51316">
    <property type="entry name" value="Mss4-like"/>
    <property type="match status" value="1"/>
</dbReference>
<evidence type="ECO:0000256" key="6">
    <source>
        <dbReference type="ARBA" id="ARBA00049261"/>
    </source>
</evidence>